<keyword evidence="3" id="KW-1185">Reference proteome</keyword>
<gene>
    <name evidence="2" type="ORF">FBZ96_10848</name>
</gene>
<evidence type="ECO:0000313" key="3">
    <source>
        <dbReference type="Proteomes" id="UP000319949"/>
    </source>
</evidence>
<organism evidence="2 3">
    <name type="scientific">Bradyrhizobium stylosanthis</name>
    <dbReference type="NCBI Taxonomy" id="1803665"/>
    <lineage>
        <taxon>Bacteria</taxon>
        <taxon>Pseudomonadati</taxon>
        <taxon>Pseudomonadota</taxon>
        <taxon>Alphaproteobacteria</taxon>
        <taxon>Hyphomicrobiales</taxon>
        <taxon>Nitrobacteraceae</taxon>
        <taxon>Bradyrhizobium</taxon>
    </lineage>
</organism>
<proteinExistence type="predicted"/>
<evidence type="ECO:0000313" key="2">
    <source>
        <dbReference type="EMBL" id="TWA94316.1"/>
    </source>
</evidence>
<reference evidence="2 3" key="1">
    <citation type="submission" date="2019-06" db="EMBL/GenBank/DDBJ databases">
        <title>Genomic Encyclopedia of Type Strains, Phase IV (KMG-V): Genome sequencing to study the core and pangenomes of soil and plant-associated prokaryotes.</title>
        <authorList>
            <person name="Whitman W."/>
        </authorList>
    </citation>
    <scope>NUCLEOTIDE SEQUENCE [LARGE SCALE GENOMIC DNA]</scope>
    <source>
        <strain evidence="2 3">BR 510</strain>
    </source>
</reference>
<accession>A0A560DAZ1</accession>
<dbReference type="RefSeq" id="WP_063692231.1">
    <property type="nucleotide sequence ID" value="NZ_LVEM01000004.1"/>
</dbReference>
<dbReference type="AlphaFoldDB" id="A0A560DAZ1"/>
<feature type="region of interest" description="Disordered" evidence="1">
    <location>
        <begin position="35"/>
        <end position="69"/>
    </location>
</feature>
<name>A0A560DAZ1_9BRAD</name>
<dbReference type="EMBL" id="VITK01000008">
    <property type="protein sequence ID" value="TWA94316.1"/>
    <property type="molecule type" value="Genomic_DNA"/>
</dbReference>
<comment type="caution">
    <text evidence="2">The sequence shown here is derived from an EMBL/GenBank/DDBJ whole genome shotgun (WGS) entry which is preliminary data.</text>
</comment>
<dbReference type="OrthoDB" id="9987171at2"/>
<evidence type="ECO:0000256" key="1">
    <source>
        <dbReference type="SAM" id="MobiDB-lite"/>
    </source>
</evidence>
<protein>
    <submittedName>
        <fullName evidence="2">Uncharacterized protein</fullName>
    </submittedName>
</protein>
<dbReference type="Proteomes" id="UP000319949">
    <property type="component" value="Unassembled WGS sequence"/>
</dbReference>
<sequence length="69" mass="7653">MKAKLTRDSARALVDAGYMPLAHYIEMFGEDAPPETISPSIVPKKRRTAPAKKLAVEAAQVKHPSRRRP</sequence>